<dbReference type="Pfam" id="PF18982">
    <property type="entry name" value="JetA"/>
    <property type="match status" value="1"/>
</dbReference>
<dbReference type="InParanoid" id="A0A3N0V0S6"/>
<name>A0A3N0V0S6_9GAMM</name>
<reference evidence="1 2" key="1">
    <citation type="submission" date="2018-10" db="EMBL/GenBank/DDBJ databases">
        <authorList>
            <person name="Chen W.-M."/>
        </authorList>
    </citation>
    <scope>NUCLEOTIDE SEQUENCE [LARGE SCALE GENOMIC DNA]</scope>
    <source>
        <strain evidence="1 2">THS-13</strain>
    </source>
</reference>
<gene>
    <name evidence="1" type="ORF">ED208_15365</name>
</gene>
<dbReference type="EMBL" id="RJVO01000009">
    <property type="protein sequence ID" value="ROH86416.1"/>
    <property type="molecule type" value="Genomic_DNA"/>
</dbReference>
<organism evidence="1 2">
    <name type="scientific">Stagnimonas aquatica</name>
    <dbReference type="NCBI Taxonomy" id="2689987"/>
    <lineage>
        <taxon>Bacteria</taxon>
        <taxon>Pseudomonadati</taxon>
        <taxon>Pseudomonadota</taxon>
        <taxon>Gammaproteobacteria</taxon>
        <taxon>Nevskiales</taxon>
        <taxon>Nevskiaceae</taxon>
        <taxon>Stagnimonas</taxon>
    </lineage>
</organism>
<comment type="caution">
    <text evidence="1">The sequence shown here is derived from an EMBL/GenBank/DDBJ whole genome shotgun (WGS) entry which is preliminary data.</text>
</comment>
<sequence length="449" mass="50744">MLTRLYDRYFGPDADIPRDGYEHRAISAEIERYILEVPSMAGEDGQPSDTPISVRANQMMATLKQAGWLKEFTTGVKPFVLMPPAIIGLLGVLKQFAEEGPQIVAGSVQIVHNTLKQVRANPGEQAAAFHQAATETMRLVAGLKATGVRVEEVMERLEEEGGTAAFIKAFFQQYISEIYIRDYQELRTANHPLRFRHDILRLVAELRDDQAARRALLAWYATTFRTSSNDKAEELLQRDFDRLGRFHDIQRHLDDLDDSVQRATQKAITAISYSLRVQGRMERLIEQAVDAVLLRDGDDIEHAFVLAPGQLFTEGRLREPNEAKPAMTRTATRRVQLTPRQKALIALRKARDMRRNITSRHVASYASRFASNRQVSSDDLTIESISDLCIVLEMCREAGVRTYGGSRKTGGSNAVRSTRGLVLHRVPGEWTENEYLRLPRFTMEFKGVG</sequence>
<dbReference type="InterPro" id="IPR043773">
    <property type="entry name" value="JetA"/>
</dbReference>
<protein>
    <submittedName>
        <fullName evidence="1">Uncharacterized protein</fullName>
    </submittedName>
</protein>
<evidence type="ECO:0000313" key="1">
    <source>
        <dbReference type="EMBL" id="ROH86416.1"/>
    </source>
</evidence>
<proteinExistence type="predicted"/>
<dbReference type="AlphaFoldDB" id="A0A3N0V0S6"/>
<dbReference type="RefSeq" id="WP_123212811.1">
    <property type="nucleotide sequence ID" value="NZ_RJVO01000009.1"/>
</dbReference>
<dbReference type="Proteomes" id="UP000282106">
    <property type="component" value="Unassembled WGS sequence"/>
</dbReference>
<keyword evidence="2" id="KW-1185">Reference proteome</keyword>
<evidence type="ECO:0000313" key="2">
    <source>
        <dbReference type="Proteomes" id="UP000282106"/>
    </source>
</evidence>
<accession>A0A3N0V0S6</accession>